<dbReference type="OrthoDB" id="115149at2"/>
<evidence type="ECO:0000313" key="3">
    <source>
        <dbReference type="EMBL" id="SDF62162.1"/>
    </source>
</evidence>
<evidence type="ECO:0000313" key="4">
    <source>
        <dbReference type="Proteomes" id="UP000182427"/>
    </source>
</evidence>
<protein>
    <submittedName>
        <fullName evidence="3">Uncharacterized protein</fullName>
    </submittedName>
</protein>
<accession>A0A1G7MK99</accession>
<feature type="region of interest" description="Disordered" evidence="1">
    <location>
        <begin position="130"/>
        <end position="154"/>
    </location>
</feature>
<keyword evidence="2" id="KW-0732">Signal</keyword>
<proteinExistence type="predicted"/>
<keyword evidence="4" id="KW-1185">Reference proteome</keyword>
<reference evidence="3 4" key="1">
    <citation type="submission" date="2016-10" db="EMBL/GenBank/DDBJ databases">
        <authorList>
            <person name="de Groot N.N."/>
        </authorList>
    </citation>
    <scope>NUCLEOTIDE SEQUENCE [LARGE SCALE GENOMIC DNA]</scope>
    <source>
        <strain evidence="3 4">GAS232</strain>
    </source>
</reference>
<name>A0A1G7MK99_9BACT</name>
<dbReference type="AlphaFoldDB" id="A0A1G7MK99"/>
<sequence length="250" mass="27704">MRWLGGVYAVSFLVLCVPACAQQEDGGVSYFGRGQEVLESIYVPNVKGAPFSLQLATEWTRPLLSGGTMTAVNSRPIKRDSEGRIYMERWLLVPKGTNARSQMSYIQIDDPVANIYYECNARTHVCTSGPHEEAPPLKEPPSMTKSGPVSGGRAYREHEDLGADAVKGVPVHAYRDTITVQAGAMGNSQTMSYYREMKYSAQLGFNLVSIVQLPSLGEQRFVTTEITTSEPEAKWFRPPEGYSVVEKKRQ</sequence>
<organism evidence="3 4">
    <name type="scientific">Terriglobus roseus</name>
    <dbReference type="NCBI Taxonomy" id="392734"/>
    <lineage>
        <taxon>Bacteria</taxon>
        <taxon>Pseudomonadati</taxon>
        <taxon>Acidobacteriota</taxon>
        <taxon>Terriglobia</taxon>
        <taxon>Terriglobales</taxon>
        <taxon>Acidobacteriaceae</taxon>
        <taxon>Terriglobus</taxon>
    </lineage>
</organism>
<dbReference type="RefSeq" id="WP_156785135.1">
    <property type="nucleotide sequence ID" value="NZ_LT629690.1"/>
</dbReference>
<dbReference type="EMBL" id="LT629690">
    <property type="protein sequence ID" value="SDF62162.1"/>
    <property type="molecule type" value="Genomic_DNA"/>
</dbReference>
<feature type="signal peptide" evidence="2">
    <location>
        <begin position="1"/>
        <end position="21"/>
    </location>
</feature>
<dbReference type="Proteomes" id="UP000182427">
    <property type="component" value="Chromosome I"/>
</dbReference>
<gene>
    <name evidence="3" type="ORF">SAMN05444167_2832</name>
</gene>
<evidence type="ECO:0000256" key="2">
    <source>
        <dbReference type="SAM" id="SignalP"/>
    </source>
</evidence>
<evidence type="ECO:0000256" key="1">
    <source>
        <dbReference type="SAM" id="MobiDB-lite"/>
    </source>
</evidence>
<feature type="chain" id="PRO_5009241943" evidence="2">
    <location>
        <begin position="22"/>
        <end position="250"/>
    </location>
</feature>